<sequence>MSHSELNQLSKAEELFNQGNLEEALEILNDESHFEGLSLQQKSYFQFL</sequence>
<name>X1JQ67_9ZZZZ</name>
<organism evidence="1">
    <name type="scientific">marine sediment metagenome</name>
    <dbReference type="NCBI Taxonomy" id="412755"/>
    <lineage>
        <taxon>unclassified sequences</taxon>
        <taxon>metagenomes</taxon>
        <taxon>ecological metagenomes</taxon>
    </lineage>
</organism>
<gene>
    <name evidence="1" type="ORF">S03H2_69371</name>
</gene>
<dbReference type="EMBL" id="BARU01045820">
    <property type="protein sequence ID" value="GAH96891.1"/>
    <property type="molecule type" value="Genomic_DNA"/>
</dbReference>
<proteinExistence type="predicted"/>
<feature type="non-terminal residue" evidence="1">
    <location>
        <position position="48"/>
    </location>
</feature>
<dbReference type="AlphaFoldDB" id="X1JQ67"/>
<evidence type="ECO:0000313" key="1">
    <source>
        <dbReference type="EMBL" id="GAH96891.1"/>
    </source>
</evidence>
<reference evidence="1" key="1">
    <citation type="journal article" date="2014" name="Front. Microbiol.">
        <title>High frequency of phylogenetically diverse reductive dehalogenase-homologous genes in deep subseafloor sedimentary metagenomes.</title>
        <authorList>
            <person name="Kawai M."/>
            <person name="Futagami T."/>
            <person name="Toyoda A."/>
            <person name="Takaki Y."/>
            <person name="Nishi S."/>
            <person name="Hori S."/>
            <person name="Arai W."/>
            <person name="Tsubouchi T."/>
            <person name="Morono Y."/>
            <person name="Uchiyama I."/>
            <person name="Ito T."/>
            <person name="Fujiyama A."/>
            <person name="Inagaki F."/>
            <person name="Takami H."/>
        </authorList>
    </citation>
    <scope>NUCLEOTIDE SEQUENCE</scope>
    <source>
        <strain evidence="1">Expedition CK06-06</strain>
    </source>
</reference>
<protein>
    <submittedName>
        <fullName evidence="1">Uncharacterized protein</fullName>
    </submittedName>
</protein>
<comment type="caution">
    <text evidence="1">The sequence shown here is derived from an EMBL/GenBank/DDBJ whole genome shotgun (WGS) entry which is preliminary data.</text>
</comment>
<accession>X1JQ67</accession>